<dbReference type="RefSeq" id="WP_234016332.1">
    <property type="nucleotide sequence ID" value="NZ_CP027527.1"/>
</dbReference>
<feature type="domain" description="Exonuclease" evidence="9">
    <location>
        <begin position="483"/>
        <end position="651"/>
    </location>
</feature>
<sequence>MPQNWRGPLPWLAMAFAANVAAIGAAAYLLGQGVVDREELRALAMIAVAGSALMFVLAWKIIDFAVMRGIKRMAAEIRAIAHGGNRSDIEAARYPLLAPLPDSVNQIIAKMIQARQELAEGLKSATGKAEENSNRLAAILNDLHEGVVVCNLRHQIVLYNSVVMDMLAGIGPVGLGRSLFETVTREAVTHMLEVLTHRPEMGSRGTPFLASAADGTTLLQARMSLIRTNDGDATGYVITMVDASPQVAALSRRDALLREVAEGLQSPLIRLRIAANNPVIVEREAANIEAAIKRVTDGYQRALSGWWPMADLHSADLFAFVAQRFDQSTVKVTVTGLPVWLHADSHSLALTMEAMIRQISDRFNLAEVDLAAAEDEAGSWVEIGWAGSTAAKPALDGWLAQPLHSLGGMRVRDVLDHHAGAEIVQEHRAGRSWLRLPMRKGIEQHYQAKVAALPTRPEFYDMALLDAARDIGEKGRQPLRSLTFIVFDTETTGLQPSQGDQIVQIGAVRIVNGRILSGESFNRIVNPGRVIPPESIKFHGITDDMVKDKPPLGVVLPQFKAFAADAVLVAHNAAFDLKFLRMNERQFGLKFDNPVLDTMMLSNYLDGPETGHSLDAICDRLGISITDRHTALGDAIVTAAVLLNQIDALESRGITTLEQVVKELDMNMALHERQRAF</sequence>
<dbReference type="GO" id="GO:0005829">
    <property type="term" value="C:cytosol"/>
    <property type="evidence" value="ECO:0007669"/>
    <property type="project" value="TreeGrafter"/>
</dbReference>
<name>A4TVW6_9PROT</name>
<evidence type="ECO:0000256" key="1">
    <source>
        <dbReference type="ARBA" id="ARBA00012417"/>
    </source>
</evidence>
<dbReference type="CDD" id="cd06127">
    <property type="entry name" value="DEDDh"/>
    <property type="match status" value="1"/>
</dbReference>
<feature type="transmembrane region" description="Helical" evidence="8">
    <location>
        <begin position="42"/>
        <end position="62"/>
    </location>
</feature>
<gene>
    <name evidence="10" type="ORF">MGR_1807</name>
</gene>
<dbReference type="GO" id="GO:0008408">
    <property type="term" value="F:3'-5' exonuclease activity"/>
    <property type="evidence" value="ECO:0007669"/>
    <property type="project" value="TreeGrafter"/>
</dbReference>
<dbReference type="Gene3D" id="3.30.450.20">
    <property type="entry name" value="PAS domain"/>
    <property type="match status" value="1"/>
</dbReference>
<dbReference type="PANTHER" id="PTHR30231">
    <property type="entry name" value="DNA POLYMERASE III SUBUNIT EPSILON"/>
    <property type="match status" value="1"/>
</dbReference>
<evidence type="ECO:0000256" key="3">
    <source>
        <dbReference type="ARBA" id="ARBA00022801"/>
    </source>
</evidence>
<evidence type="ECO:0000259" key="9">
    <source>
        <dbReference type="SMART" id="SM00479"/>
    </source>
</evidence>
<evidence type="ECO:0000256" key="2">
    <source>
        <dbReference type="ARBA" id="ARBA00022722"/>
    </source>
</evidence>
<dbReference type="Pfam" id="PF00929">
    <property type="entry name" value="RNase_T"/>
    <property type="match status" value="1"/>
</dbReference>
<dbReference type="FunFam" id="3.30.420.10:FF:000045">
    <property type="entry name" value="3'-5' exonuclease DinG"/>
    <property type="match status" value="1"/>
</dbReference>
<keyword evidence="8" id="KW-1133">Transmembrane helix</keyword>
<dbReference type="InterPro" id="IPR013520">
    <property type="entry name" value="Ribonucl_H"/>
</dbReference>
<evidence type="ECO:0000313" key="10">
    <source>
        <dbReference type="EMBL" id="CAM74773.1"/>
    </source>
</evidence>
<dbReference type="InterPro" id="IPR036397">
    <property type="entry name" value="RNaseH_sf"/>
</dbReference>
<dbReference type="SUPFAM" id="SSF53098">
    <property type="entry name" value="Ribonuclease H-like"/>
    <property type="match status" value="1"/>
</dbReference>
<keyword evidence="4" id="KW-0269">Exonuclease</keyword>
<keyword evidence="2" id="KW-0540">Nuclease</keyword>
<reference evidence="10" key="1">
    <citation type="journal article" date="2007" name="J. Bacteriol.">
        <title>Comparative genome analysis of four magnetotactic bacteria reveals a complex set of group-specific genes implicated in magnetosome biomineralization and function.</title>
        <authorList>
            <person name="Richter M."/>
            <person name="Kube M."/>
            <person name="Bazylinski D.A."/>
            <person name="Lombardot T."/>
            <person name="Gloeckner F.O."/>
            <person name="Reinhardt R."/>
            <person name="Schueler D."/>
        </authorList>
    </citation>
    <scope>NUCLEOTIDE SEQUENCE</scope>
    <source>
        <strain evidence="10">MSR-1</strain>
    </source>
</reference>
<evidence type="ECO:0000256" key="8">
    <source>
        <dbReference type="SAM" id="Phobius"/>
    </source>
</evidence>
<protein>
    <recommendedName>
        <fullName evidence="1">DNA-directed DNA polymerase</fullName>
        <ecNumber evidence="1">2.7.7.7</ecNumber>
    </recommendedName>
</protein>
<dbReference type="AlphaFoldDB" id="A4TVW6"/>
<dbReference type="NCBIfam" id="TIGR00573">
    <property type="entry name" value="dnaq"/>
    <property type="match status" value="1"/>
</dbReference>
<dbReference type="GO" id="GO:0006260">
    <property type="term" value="P:DNA replication"/>
    <property type="evidence" value="ECO:0007669"/>
    <property type="project" value="InterPro"/>
</dbReference>
<evidence type="ECO:0000256" key="7">
    <source>
        <dbReference type="ARBA" id="ARBA00049244"/>
    </source>
</evidence>
<dbReference type="GO" id="GO:0003887">
    <property type="term" value="F:DNA-directed DNA polymerase activity"/>
    <property type="evidence" value="ECO:0007669"/>
    <property type="project" value="UniProtKB-EC"/>
</dbReference>
<dbReference type="EC" id="2.7.7.7" evidence="1"/>
<evidence type="ECO:0000256" key="4">
    <source>
        <dbReference type="ARBA" id="ARBA00022839"/>
    </source>
</evidence>
<accession>A4TVW6</accession>
<dbReference type="EMBL" id="CU459003">
    <property type="protein sequence ID" value="CAM74773.1"/>
    <property type="molecule type" value="Genomic_DNA"/>
</dbReference>
<keyword evidence="3" id="KW-0378">Hydrolase</keyword>
<dbReference type="InterPro" id="IPR012337">
    <property type="entry name" value="RNaseH-like_sf"/>
</dbReference>
<keyword evidence="8" id="KW-0812">Transmembrane</keyword>
<keyword evidence="8" id="KW-0472">Membrane</keyword>
<organism evidence="10">
    <name type="scientific">Magnetospirillum gryphiswaldense</name>
    <dbReference type="NCBI Taxonomy" id="55518"/>
    <lineage>
        <taxon>Bacteria</taxon>
        <taxon>Pseudomonadati</taxon>
        <taxon>Pseudomonadota</taxon>
        <taxon>Alphaproteobacteria</taxon>
        <taxon>Rhodospirillales</taxon>
        <taxon>Rhodospirillaceae</taxon>
        <taxon>Magnetospirillum</taxon>
    </lineage>
</organism>
<comment type="catalytic activity">
    <reaction evidence="7">
        <text>DNA(n) + a 2'-deoxyribonucleoside 5'-triphosphate = DNA(n+1) + diphosphate</text>
        <dbReference type="Rhea" id="RHEA:22508"/>
        <dbReference type="Rhea" id="RHEA-COMP:17339"/>
        <dbReference type="Rhea" id="RHEA-COMP:17340"/>
        <dbReference type="ChEBI" id="CHEBI:33019"/>
        <dbReference type="ChEBI" id="CHEBI:61560"/>
        <dbReference type="ChEBI" id="CHEBI:173112"/>
        <dbReference type="EC" id="2.7.7.7"/>
    </reaction>
</comment>
<proteinExistence type="predicted"/>
<evidence type="ECO:0000256" key="5">
    <source>
        <dbReference type="ARBA" id="ARBA00025483"/>
    </source>
</evidence>
<evidence type="ECO:0000256" key="6">
    <source>
        <dbReference type="ARBA" id="ARBA00026073"/>
    </source>
</evidence>
<dbReference type="SUPFAM" id="SSF55785">
    <property type="entry name" value="PYP-like sensor domain (PAS domain)"/>
    <property type="match status" value="1"/>
</dbReference>
<dbReference type="PANTHER" id="PTHR30231:SF4">
    <property type="entry name" value="PROTEIN NEN2"/>
    <property type="match status" value="1"/>
</dbReference>
<dbReference type="GO" id="GO:0003677">
    <property type="term" value="F:DNA binding"/>
    <property type="evidence" value="ECO:0007669"/>
    <property type="project" value="InterPro"/>
</dbReference>
<comment type="function">
    <text evidence="5">DNA polymerase III is a complex, multichain enzyme responsible for most of the replicative synthesis in bacteria. The epsilon subunit contain the editing function and is a proofreading 3'-5' exonuclease.</text>
</comment>
<feature type="transmembrane region" description="Helical" evidence="8">
    <location>
        <begin position="12"/>
        <end position="30"/>
    </location>
</feature>
<dbReference type="InterPro" id="IPR006054">
    <property type="entry name" value="DnaQ"/>
</dbReference>
<dbReference type="Gene3D" id="3.30.420.10">
    <property type="entry name" value="Ribonuclease H-like superfamily/Ribonuclease H"/>
    <property type="match status" value="1"/>
</dbReference>
<comment type="subunit">
    <text evidence="6">DNA polymerase III contains a core (composed of alpha, epsilon and theta chains) that associates with a tau subunit. This core dimerizes to form the POLIII' complex. PolIII' associates with the gamma complex (composed of gamma, delta, delta', psi and chi chains) and with the beta chain to form the complete DNA polymerase III complex.</text>
</comment>
<dbReference type="SMART" id="SM00479">
    <property type="entry name" value="EXOIII"/>
    <property type="match status" value="1"/>
</dbReference>
<dbReference type="InterPro" id="IPR035965">
    <property type="entry name" value="PAS-like_dom_sf"/>
</dbReference>